<dbReference type="Gene3D" id="3.60.20.40">
    <property type="match status" value="1"/>
</dbReference>
<comment type="caution">
    <text evidence="1">The sequence shown here is derived from an EMBL/GenBank/DDBJ whole genome shotgun (WGS) entry which is preliminary data.</text>
</comment>
<evidence type="ECO:0000313" key="1">
    <source>
        <dbReference type="EMBL" id="KAF7526157.1"/>
    </source>
</evidence>
<dbReference type="Proteomes" id="UP000701341">
    <property type="component" value="Unassembled WGS sequence"/>
</dbReference>
<sequence>MSVLKALNTYDNFFAPDNRANLGDPSFIEGMGQYQEDMLKQSTTIDVIRGKISDFHTLNVSAYDPEGIESLDTLLHPRLFKRLWIYSLAVQLHPTWKSTTLTPTIVTHSDGSYSSSQEQREEAELLQLPSRMLSTRWMKNFLRLRPLLVLTFMINLVPNQVLFEYNYDNSTVEYMKQRGHNVTWSEAQIIRVLQNGTFEAAGEPRQSDSGGFAI</sequence>
<evidence type="ECO:0000313" key="2">
    <source>
        <dbReference type="Proteomes" id="UP000701341"/>
    </source>
</evidence>
<dbReference type="OrthoDB" id="1081007at2759"/>
<dbReference type="SUPFAM" id="SSF56235">
    <property type="entry name" value="N-terminal nucleophile aminohydrolases (Ntn hydrolases)"/>
    <property type="match status" value="1"/>
</dbReference>
<accession>A0A9P5GPK5</accession>
<dbReference type="EMBL" id="JAAOZQ010000024">
    <property type="protein sequence ID" value="KAF7526157.1"/>
    <property type="molecule type" value="Genomic_DNA"/>
</dbReference>
<dbReference type="InterPro" id="IPR043137">
    <property type="entry name" value="GGT_ssub_C"/>
</dbReference>
<reference evidence="1" key="1">
    <citation type="submission" date="2020-02" db="EMBL/GenBank/DDBJ databases">
        <authorList>
            <person name="Lichtner F.J."/>
        </authorList>
    </citation>
    <scope>NUCLEOTIDE SEQUENCE</scope>
    <source>
        <strain evidence="1">G10</strain>
    </source>
</reference>
<dbReference type="InterPro" id="IPR029055">
    <property type="entry name" value="Ntn_hydrolases_N"/>
</dbReference>
<gene>
    <name evidence="1" type="ORF">PCG10_004388</name>
</gene>
<proteinExistence type="predicted"/>
<dbReference type="AlphaFoldDB" id="A0A9P5GPK5"/>
<keyword evidence="2" id="KW-1185">Reference proteome</keyword>
<name>A0A9P5GPK5_PENCR</name>
<protein>
    <submittedName>
        <fullName evidence="1">Uncharacterized protein</fullName>
    </submittedName>
</protein>
<organism evidence="1 2">
    <name type="scientific">Penicillium crustosum</name>
    <name type="common">Blue mold fungus</name>
    <dbReference type="NCBI Taxonomy" id="36656"/>
    <lineage>
        <taxon>Eukaryota</taxon>
        <taxon>Fungi</taxon>
        <taxon>Dikarya</taxon>
        <taxon>Ascomycota</taxon>
        <taxon>Pezizomycotina</taxon>
        <taxon>Eurotiomycetes</taxon>
        <taxon>Eurotiomycetidae</taxon>
        <taxon>Eurotiales</taxon>
        <taxon>Aspergillaceae</taxon>
        <taxon>Penicillium</taxon>
    </lineage>
</organism>